<name>A0A0F9CMU2_9ZZZZ</name>
<evidence type="ECO:0000313" key="1">
    <source>
        <dbReference type="EMBL" id="KKL27732.1"/>
    </source>
</evidence>
<protein>
    <submittedName>
        <fullName evidence="1">Uncharacterized protein</fullName>
    </submittedName>
</protein>
<accession>A0A0F9CMU2</accession>
<gene>
    <name evidence="1" type="ORF">LCGC14_2382210</name>
</gene>
<proteinExistence type="predicted"/>
<dbReference type="AlphaFoldDB" id="A0A0F9CMU2"/>
<reference evidence="1" key="1">
    <citation type="journal article" date="2015" name="Nature">
        <title>Complex archaea that bridge the gap between prokaryotes and eukaryotes.</title>
        <authorList>
            <person name="Spang A."/>
            <person name="Saw J.H."/>
            <person name="Jorgensen S.L."/>
            <person name="Zaremba-Niedzwiedzka K."/>
            <person name="Martijn J."/>
            <person name="Lind A.E."/>
            <person name="van Eijk R."/>
            <person name="Schleper C."/>
            <person name="Guy L."/>
            <person name="Ettema T.J."/>
        </authorList>
    </citation>
    <scope>NUCLEOTIDE SEQUENCE</scope>
</reference>
<comment type="caution">
    <text evidence="1">The sequence shown here is derived from an EMBL/GenBank/DDBJ whole genome shotgun (WGS) entry which is preliminary data.</text>
</comment>
<dbReference type="EMBL" id="LAZR01035357">
    <property type="protein sequence ID" value="KKL27732.1"/>
    <property type="molecule type" value="Genomic_DNA"/>
</dbReference>
<sequence>MGKSKTTQHVKIGRKVAFVGGPLAGDVRTIPESVGEILKAEDGSDYYYRIFPVQFSHNTKPFWFAFDSQKDPSGFLVEMWDEYCPSAKIKRGQKITQLGADRFGR</sequence>
<organism evidence="1">
    <name type="scientific">marine sediment metagenome</name>
    <dbReference type="NCBI Taxonomy" id="412755"/>
    <lineage>
        <taxon>unclassified sequences</taxon>
        <taxon>metagenomes</taxon>
        <taxon>ecological metagenomes</taxon>
    </lineage>
</organism>